<name>A0A6I3L8D5_9NOCA</name>
<protein>
    <submittedName>
        <fullName evidence="1">Uncharacterized protein</fullName>
    </submittedName>
</protein>
<evidence type="ECO:0000313" key="1">
    <source>
        <dbReference type="EMBL" id="MTE16536.1"/>
    </source>
</evidence>
<keyword evidence="2" id="KW-1185">Reference proteome</keyword>
<dbReference type="Proteomes" id="UP000432464">
    <property type="component" value="Unassembled WGS sequence"/>
</dbReference>
<proteinExistence type="predicted"/>
<reference evidence="1 2" key="1">
    <citation type="submission" date="2019-11" db="EMBL/GenBank/DDBJ databases">
        <title>Nocardia sp. nov. CT2-14 isolated from soil.</title>
        <authorList>
            <person name="Kanchanasin P."/>
            <person name="Tanasupawat S."/>
            <person name="Yuki M."/>
            <person name="Kudo T."/>
        </authorList>
    </citation>
    <scope>NUCLEOTIDE SEQUENCE [LARGE SCALE GENOMIC DNA]</scope>
    <source>
        <strain evidence="1 2">CT2-14</strain>
    </source>
</reference>
<dbReference type="AlphaFoldDB" id="A0A6I3L8D5"/>
<comment type="caution">
    <text evidence="1">The sequence shown here is derived from an EMBL/GenBank/DDBJ whole genome shotgun (WGS) entry which is preliminary data.</text>
</comment>
<dbReference type="EMBL" id="WMBB01000015">
    <property type="protein sequence ID" value="MTE16536.1"/>
    <property type="molecule type" value="Genomic_DNA"/>
</dbReference>
<accession>A0A6I3L8D5</accession>
<gene>
    <name evidence="1" type="ORF">GLP40_27710</name>
</gene>
<evidence type="ECO:0000313" key="2">
    <source>
        <dbReference type="Proteomes" id="UP000432464"/>
    </source>
</evidence>
<sequence length="117" mass="12000">MAVAAGAVAGAGVAAAGVPVVQIDHGQVGVALSHEETAAMADGPAPAIISMFVPLSRMGARLQPDTAIYKDDRGGVHASLRQVIMEAAEHPDGNVVLFLNLPGSPGGRVLDVYQYWN</sequence>
<organism evidence="1 2">
    <name type="scientific">Nocardia aurantiaca</name>
    <dbReference type="NCBI Taxonomy" id="2675850"/>
    <lineage>
        <taxon>Bacteria</taxon>
        <taxon>Bacillati</taxon>
        <taxon>Actinomycetota</taxon>
        <taxon>Actinomycetes</taxon>
        <taxon>Mycobacteriales</taxon>
        <taxon>Nocardiaceae</taxon>
        <taxon>Nocardia</taxon>
    </lineage>
</organism>